<organism evidence="1 2">
    <name type="scientific">Methylobacterium hispanicum</name>
    <dbReference type="NCBI Taxonomy" id="270350"/>
    <lineage>
        <taxon>Bacteria</taxon>
        <taxon>Pseudomonadati</taxon>
        <taxon>Pseudomonadota</taxon>
        <taxon>Alphaproteobacteria</taxon>
        <taxon>Hyphomicrobiales</taxon>
        <taxon>Methylobacteriaceae</taxon>
        <taxon>Methylobacterium</taxon>
    </lineage>
</organism>
<reference evidence="1" key="1">
    <citation type="journal article" date="2016" name="Front. Microbiol.">
        <title>Genome Sequence of the Piezophilic, Mesophilic Sulfate-Reducing Bacterium Desulfovibrio indicus J2T.</title>
        <authorList>
            <person name="Cao J."/>
            <person name="Maignien L."/>
            <person name="Shao Z."/>
            <person name="Alain K."/>
            <person name="Jebbar M."/>
        </authorList>
    </citation>
    <scope>NUCLEOTIDE SEQUENCE</scope>
    <source>
        <strain evidence="1">DSM 16372</strain>
    </source>
</reference>
<comment type="caution">
    <text evidence="1">The sequence shown here is derived from an EMBL/GenBank/DDBJ whole genome shotgun (WGS) entry which is preliminary data.</text>
</comment>
<gene>
    <name evidence="1" type="ORF">BHAOGJBA_3199</name>
</gene>
<protein>
    <submittedName>
        <fullName evidence="1">Uncharacterized protein</fullName>
    </submittedName>
</protein>
<proteinExistence type="predicted"/>
<sequence>MFLALPFILAALAVLVVGVQILLVVKVADLFEAPRDERQDVRKVHARYPAVPAGRYA</sequence>
<reference evidence="1" key="2">
    <citation type="submission" date="2021-08" db="EMBL/GenBank/DDBJ databases">
        <authorList>
            <person name="Tani A."/>
            <person name="Ola A."/>
            <person name="Ogura Y."/>
            <person name="Katsura K."/>
            <person name="Hayashi T."/>
        </authorList>
    </citation>
    <scope>NUCLEOTIDE SEQUENCE</scope>
    <source>
        <strain evidence="1">DSM 16372</strain>
    </source>
</reference>
<dbReference type="AlphaFoldDB" id="A0AAV4ZP15"/>
<name>A0AAV4ZP15_9HYPH</name>
<evidence type="ECO:0000313" key="2">
    <source>
        <dbReference type="Proteomes" id="UP001055247"/>
    </source>
</evidence>
<accession>A0AAV4ZP15</accession>
<keyword evidence="2" id="KW-1185">Reference proteome</keyword>
<dbReference type="RefSeq" id="WP_156453664.1">
    <property type="nucleotide sequence ID" value="NZ_BPQO01000013.1"/>
</dbReference>
<evidence type="ECO:0000313" key="1">
    <source>
        <dbReference type="EMBL" id="GJD89669.1"/>
    </source>
</evidence>
<dbReference type="Proteomes" id="UP001055247">
    <property type="component" value="Unassembled WGS sequence"/>
</dbReference>
<dbReference type="EMBL" id="BPQO01000013">
    <property type="protein sequence ID" value="GJD89669.1"/>
    <property type="molecule type" value="Genomic_DNA"/>
</dbReference>